<dbReference type="OrthoDB" id="9800971at2"/>
<dbReference type="Proteomes" id="UP000193307">
    <property type="component" value="Unassembled WGS sequence"/>
</dbReference>
<gene>
    <name evidence="1" type="ORF">PAM7971_01970</name>
</gene>
<protein>
    <submittedName>
        <fullName evidence="1">Transcriptional activator HlyU</fullName>
    </submittedName>
</protein>
<dbReference type="RefSeq" id="WP_085849111.1">
    <property type="nucleotide sequence ID" value="NZ_FNZV01000004.1"/>
</dbReference>
<dbReference type="EMBL" id="FWFW01000005">
    <property type="protein sequence ID" value="SLN41952.1"/>
    <property type="molecule type" value="Genomic_DNA"/>
</dbReference>
<dbReference type="STRING" id="658057.SAMN04488032_104107"/>
<organism evidence="1 2">
    <name type="scientific">Pacificibacter marinus</name>
    <dbReference type="NCBI Taxonomy" id="658057"/>
    <lineage>
        <taxon>Bacteria</taxon>
        <taxon>Pseudomonadati</taxon>
        <taxon>Pseudomonadota</taxon>
        <taxon>Alphaproteobacteria</taxon>
        <taxon>Rhodobacterales</taxon>
        <taxon>Roseobacteraceae</taxon>
        <taxon>Pacificibacter</taxon>
    </lineage>
</organism>
<proteinExistence type="predicted"/>
<keyword evidence="2" id="KW-1185">Reference proteome</keyword>
<evidence type="ECO:0000313" key="1">
    <source>
        <dbReference type="EMBL" id="SLN41952.1"/>
    </source>
</evidence>
<name>A0A1Y5SNY1_9RHOB</name>
<sequence>MSLLSKLFGGKSKVKDIEPELYKGFLIFPEPVHANGVYRIAARIEKEIAGEVKVHNLMRVDTLTTEEEASQASVNKAKVFIDQMGDGVFG</sequence>
<evidence type="ECO:0000313" key="2">
    <source>
        <dbReference type="Proteomes" id="UP000193307"/>
    </source>
</evidence>
<dbReference type="InterPro" id="IPR018772">
    <property type="entry name" value="Transcription_activator_HlyU"/>
</dbReference>
<accession>A0A1Y5SNY1</accession>
<dbReference type="AlphaFoldDB" id="A0A1Y5SNY1"/>
<reference evidence="1 2" key="1">
    <citation type="submission" date="2017-03" db="EMBL/GenBank/DDBJ databases">
        <authorList>
            <person name="Afonso C.L."/>
            <person name="Miller P.J."/>
            <person name="Scott M.A."/>
            <person name="Spackman E."/>
            <person name="Goraichik I."/>
            <person name="Dimitrov K.M."/>
            <person name="Suarez D.L."/>
            <person name="Swayne D.E."/>
        </authorList>
    </citation>
    <scope>NUCLEOTIDE SEQUENCE [LARGE SCALE GENOMIC DNA]</scope>
    <source>
        <strain evidence="1 2">CECT 7971</strain>
    </source>
</reference>
<dbReference type="Pfam" id="PF10115">
    <property type="entry name" value="HlyU"/>
    <property type="match status" value="1"/>
</dbReference>